<evidence type="ECO:0000313" key="3">
    <source>
        <dbReference type="Proteomes" id="UP000294721"/>
    </source>
</evidence>
<dbReference type="EMBL" id="CP091507">
    <property type="protein sequence ID" value="UOO78950.1"/>
    <property type="molecule type" value="Genomic_DNA"/>
</dbReference>
<dbReference type="Proteomes" id="UP000294721">
    <property type="component" value="Unassembled WGS sequence"/>
</dbReference>
<dbReference type="Proteomes" id="UP000829756">
    <property type="component" value="Chromosome"/>
</dbReference>
<evidence type="ECO:0000313" key="4">
    <source>
        <dbReference type="Proteomes" id="UP000829756"/>
    </source>
</evidence>
<organism evidence="2 4">
    <name type="scientific">Uruburuella suis</name>
    <dbReference type="NCBI Taxonomy" id="252130"/>
    <lineage>
        <taxon>Bacteria</taxon>
        <taxon>Pseudomonadati</taxon>
        <taxon>Pseudomonadota</taxon>
        <taxon>Betaproteobacteria</taxon>
        <taxon>Neisseriales</taxon>
        <taxon>Neisseriaceae</taxon>
        <taxon>Uruburuella</taxon>
    </lineage>
</organism>
<gene>
    <name evidence="1" type="ORF">EV680_11470</name>
    <name evidence="2" type="ORF">LVJ78_09640</name>
</gene>
<dbReference type="AlphaFoldDB" id="A0AAE9GS24"/>
<keyword evidence="3" id="KW-1185">Reference proteome</keyword>
<dbReference type="InterPro" id="IPR019004">
    <property type="entry name" value="YqeY/Aim41"/>
</dbReference>
<proteinExistence type="predicted"/>
<reference evidence="1 3" key="1">
    <citation type="submission" date="2019-03" db="EMBL/GenBank/DDBJ databases">
        <title>Genomic Encyclopedia of Type Strains, Phase IV (KMG-IV): sequencing the most valuable type-strain genomes for metagenomic binning, comparative biology and taxonomic classification.</title>
        <authorList>
            <person name="Goeker M."/>
        </authorList>
    </citation>
    <scope>NUCLEOTIDE SEQUENCE [LARGE SCALE GENOMIC DNA]</scope>
    <source>
        <strain evidence="1 3">DSM 17474</strain>
    </source>
</reference>
<dbReference type="InterPro" id="IPR003789">
    <property type="entry name" value="Asn/Gln_tRNA_amidoTrase-B-like"/>
</dbReference>
<dbReference type="Gene3D" id="1.10.10.410">
    <property type="match status" value="1"/>
</dbReference>
<name>A0AAE9GS24_9NEIS</name>
<dbReference type="Gene3D" id="1.10.1510.10">
    <property type="entry name" value="Uncharacterised protein YqeY/AIM41 PF09424, N-terminal domain"/>
    <property type="match status" value="1"/>
</dbReference>
<dbReference type="Pfam" id="PF09424">
    <property type="entry name" value="YqeY"/>
    <property type="match status" value="1"/>
</dbReference>
<accession>A0AAE9GS24</accession>
<protein>
    <submittedName>
        <fullName evidence="2">GatB/YqeY domain-containing protein</fullName>
    </submittedName>
</protein>
<dbReference type="PANTHER" id="PTHR28055">
    <property type="entry name" value="ALTERED INHERITANCE OF MITOCHONDRIA PROTEIN 41, MITOCHONDRIAL"/>
    <property type="match status" value="1"/>
</dbReference>
<sequence length="148" mass="15908">MTLKARLTEDMKTAMRAKDSATLSTIRLVNAAIKQFEVDERTEADDAKVVSILTKMVKQRKDSAQIYADAGRQDLADKEHAEIEVLNRYMPQMLSAAEIEAEVAAAVAATGAAGMADMGKVMGVLKTRLAGKADMGEVNKHLKAALSA</sequence>
<dbReference type="KEGG" id="usu:LVJ78_09640"/>
<dbReference type="SUPFAM" id="SSF89095">
    <property type="entry name" value="GatB/YqeY motif"/>
    <property type="match status" value="1"/>
</dbReference>
<dbReference type="EMBL" id="SLXE01000014">
    <property type="protein sequence ID" value="TCP06078.1"/>
    <property type="molecule type" value="Genomic_DNA"/>
</dbReference>
<reference evidence="2" key="3">
    <citation type="journal article" date="2022" name="Res Sq">
        <title>Evolution of multicellular longitudinally dividing oral cavity symbionts (Neisseriaceae).</title>
        <authorList>
            <person name="Nyongesa S."/>
            <person name="Weber P."/>
            <person name="Bernet E."/>
            <person name="Pullido F."/>
            <person name="Nieckarz M."/>
            <person name="Delaby M."/>
            <person name="Nieves C."/>
            <person name="Viehboeck T."/>
            <person name="Krause N."/>
            <person name="Rivera-Millot A."/>
            <person name="Nakamura A."/>
            <person name="Vischer N."/>
            <person name="VanNieuwenhze M."/>
            <person name="Brun Y."/>
            <person name="Cava F."/>
            <person name="Bulgheresi S."/>
            <person name="Veyrier F."/>
        </authorList>
    </citation>
    <scope>NUCLEOTIDE SEQUENCE</scope>
    <source>
        <strain evidence="2">1258/02</strain>
    </source>
</reference>
<evidence type="ECO:0000313" key="1">
    <source>
        <dbReference type="EMBL" id="TCP06078.1"/>
    </source>
</evidence>
<dbReference type="GO" id="GO:0016884">
    <property type="term" value="F:carbon-nitrogen ligase activity, with glutamine as amido-N-donor"/>
    <property type="evidence" value="ECO:0007669"/>
    <property type="project" value="InterPro"/>
</dbReference>
<dbReference type="InterPro" id="IPR042184">
    <property type="entry name" value="YqeY/Aim41_N"/>
</dbReference>
<reference evidence="2" key="2">
    <citation type="submission" date="2021-12" db="EMBL/GenBank/DDBJ databases">
        <authorList>
            <person name="Veyrier F.J."/>
        </authorList>
    </citation>
    <scope>NUCLEOTIDE SEQUENCE</scope>
    <source>
        <strain evidence="2">1258/02</strain>
    </source>
</reference>
<dbReference type="InterPro" id="IPR023168">
    <property type="entry name" value="GatB_Yqey_C_2"/>
</dbReference>
<dbReference type="RefSeq" id="WP_165870917.1">
    <property type="nucleotide sequence ID" value="NZ_CALJUB010000026.1"/>
</dbReference>
<dbReference type="PANTHER" id="PTHR28055:SF1">
    <property type="entry name" value="ALTERED INHERITANCE OF MITOCHONDRIA PROTEIN 41, MITOCHONDRIAL"/>
    <property type="match status" value="1"/>
</dbReference>
<evidence type="ECO:0000313" key="2">
    <source>
        <dbReference type="EMBL" id="UOO78950.1"/>
    </source>
</evidence>